<organism evidence="3 4">
    <name type="scientific">Wenjunlia tyrosinilytica</name>
    <dbReference type="NCBI Taxonomy" id="1544741"/>
    <lineage>
        <taxon>Bacteria</taxon>
        <taxon>Bacillati</taxon>
        <taxon>Actinomycetota</taxon>
        <taxon>Actinomycetes</taxon>
        <taxon>Kitasatosporales</taxon>
        <taxon>Streptomycetaceae</taxon>
        <taxon>Wenjunlia</taxon>
    </lineage>
</organism>
<dbReference type="Pfam" id="PF01471">
    <property type="entry name" value="PG_binding_1"/>
    <property type="match status" value="1"/>
</dbReference>
<sequence length="111" mass="11947">MTKQPPATVTTTRVAPPENPVPRGPANSCNYTSSRPTIRRGSSGAAVQQAQCYLNLSMTGVSMPEDGDFGPVTEAATRRFQRCAGITVDGLIGPQTWSYLIYWADSSTYLC</sequence>
<accession>A0A918E153</accession>
<dbReference type="InterPro" id="IPR002477">
    <property type="entry name" value="Peptidoglycan-bd-like"/>
</dbReference>
<evidence type="ECO:0000313" key="4">
    <source>
        <dbReference type="Proteomes" id="UP000641932"/>
    </source>
</evidence>
<evidence type="ECO:0000256" key="1">
    <source>
        <dbReference type="SAM" id="MobiDB-lite"/>
    </source>
</evidence>
<dbReference type="InterPro" id="IPR036366">
    <property type="entry name" value="PGBDSf"/>
</dbReference>
<feature type="compositionally biased region" description="Low complexity" evidence="1">
    <location>
        <begin position="1"/>
        <end position="16"/>
    </location>
</feature>
<dbReference type="InterPro" id="IPR036365">
    <property type="entry name" value="PGBD-like_sf"/>
</dbReference>
<evidence type="ECO:0000313" key="3">
    <source>
        <dbReference type="EMBL" id="GGP00365.1"/>
    </source>
</evidence>
<evidence type="ECO:0000259" key="2">
    <source>
        <dbReference type="Pfam" id="PF01471"/>
    </source>
</evidence>
<name>A0A918E153_9ACTN</name>
<dbReference type="Proteomes" id="UP000641932">
    <property type="component" value="Unassembled WGS sequence"/>
</dbReference>
<protein>
    <recommendedName>
        <fullName evidence="2">Peptidoglycan binding-like domain-containing protein</fullName>
    </recommendedName>
</protein>
<dbReference type="EMBL" id="BMMS01000056">
    <property type="protein sequence ID" value="GGP00365.1"/>
    <property type="molecule type" value="Genomic_DNA"/>
</dbReference>
<reference evidence="3" key="1">
    <citation type="journal article" date="2014" name="Int. J. Syst. Evol. Microbiol.">
        <title>Complete genome sequence of Corynebacterium casei LMG S-19264T (=DSM 44701T), isolated from a smear-ripened cheese.</title>
        <authorList>
            <consortium name="US DOE Joint Genome Institute (JGI-PGF)"/>
            <person name="Walter F."/>
            <person name="Albersmeier A."/>
            <person name="Kalinowski J."/>
            <person name="Ruckert C."/>
        </authorList>
    </citation>
    <scope>NUCLEOTIDE SEQUENCE</scope>
    <source>
        <strain evidence="3">CGMCC 4.7201</strain>
    </source>
</reference>
<keyword evidence="4" id="KW-1185">Reference proteome</keyword>
<comment type="caution">
    <text evidence="3">The sequence shown here is derived from an EMBL/GenBank/DDBJ whole genome shotgun (WGS) entry which is preliminary data.</text>
</comment>
<dbReference type="AlphaFoldDB" id="A0A918E153"/>
<feature type="region of interest" description="Disordered" evidence="1">
    <location>
        <begin position="1"/>
        <end position="43"/>
    </location>
</feature>
<dbReference type="Gene3D" id="1.10.101.10">
    <property type="entry name" value="PGBD-like superfamily/PGBD"/>
    <property type="match status" value="1"/>
</dbReference>
<reference evidence="3" key="2">
    <citation type="submission" date="2020-09" db="EMBL/GenBank/DDBJ databases">
        <authorList>
            <person name="Sun Q."/>
            <person name="Zhou Y."/>
        </authorList>
    </citation>
    <scope>NUCLEOTIDE SEQUENCE</scope>
    <source>
        <strain evidence="3">CGMCC 4.7201</strain>
    </source>
</reference>
<gene>
    <name evidence="3" type="ORF">GCM10012280_68970</name>
</gene>
<dbReference type="SUPFAM" id="SSF47090">
    <property type="entry name" value="PGBD-like"/>
    <property type="match status" value="1"/>
</dbReference>
<feature type="domain" description="Peptidoglycan binding-like" evidence="2">
    <location>
        <begin position="43"/>
        <end position="98"/>
    </location>
</feature>
<feature type="compositionally biased region" description="Polar residues" evidence="1">
    <location>
        <begin position="27"/>
        <end position="36"/>
    </location>
</feature>
<proteinExistence type="predicted"/>